<comment type="caution">
    <text evidence="2">The sequence shown here is derived from an EMBL/GenBank/DDBJ whole genome shotgun (WGS) entry which is preliminary data.</text>
</comment>
<keyword evidence="1" id="KW-0812">Transmembrane</keyword>
<gene>
    <name evidence="2" type="ORF">GCM10010390_36060</name>
</gene>
<organism evidence="2 3">
    <name type="scientific">Streptomyces mordarskii</name>
    <dbReference type="NCBI Taxonomy" id="1226758"/>
    <lineage>
        <taxon>Bacteria</taxon>
        <taxon>Bacillati</taxon>
        <taxon>Actinomycetota</taxon>
        <taxon>Actinomycetes</taxon>
        <taxon>Kitasatosporales</taxon>
        <taxon>Streptomycetaceae</taxon>
        <taxon>Streptomyces</taxon>
    </lineage>
</organism>
<evidence type="ECO:0000313" key="3">
    <source>
        <dbReference type="Proteomes" id="UP001501576"/>
    </source>
</evidence>
<keyword evidence="1" id="KW-0472">Membrane</keyword>
<feature type="transmembrane region" description="Helical" evidence="1">
    <location>
        <begin position="21"/>
        <end position="40"/>
    </location>
</feature>
<protein>
    <submittedName>
        <fullName evidence="2">Uncharacterized protein</fullName>
    </submittedName>
</protein>
<evidence type="ECO:0000256" key="1">
    <source>
        <dbReference type="SAM" id="Phobius"/>
    </source>
</evidence>
<name>A0ABN1D036_9ACTN</name>
<accession>A0ABN1D036</accession>
<proteinExistence type="predicted"/>
<evidence type="ECO:0000313" key="2">
    <source>
        <dbReference type="EMBL" id="GAA0530647.1"/>
    </source>
</evidence>
<dbReference type="EMBL" id="BAAABZ010000025">
    <property type="protein sequence ID" value="GAA0530647.1"/>
    <property type="molecule type" value="Genomic_DNA"/>
</dbReference>
<reference evidence="2 3" key="1">
    <citation type="journal article" date="2019" name="Int. J. Syst. Evol. Microbiol.">
        <title>The Global Catalogue of Microorganisms (GCM) 10K type strain sequencing project: providing services to taxonomists for standard genome sequencing and annotation.</title>
        <authorList>
            <consortium name="The Broad Institute Genomics Platform"/>
            <consortium name="The Broad Institute Genome Sequencing Center for Infectious Disease"/>
            <person name="Wu L."/>
            <person name="Ma J."/>
        </authorList>
    </citation>
    <scope>NUCLEOTIDE SEQUENCE [LARGE SCALE GENOMIC DNA]</scope>
    <source>
        <strain evidence="2 3">JCM 5052</strain>
    </source>
</reference>
<keyword evidence="1" id="KW-1133">Transmembrane helix</keyword>
<dbReference type="Proteomes" id="UP001501576">
    <property type="component" value="Unassembled WGS sequence"/>
</dbReference>
<sequence>MALGGTLLAAAADYGEGLRTSMAIGTLAYLAAVGLAWLCAPPKPKGETPDREARTSR</sequence>
<dbReference type="RefSeq" id="WP_346159941.1">
    <property type="nucleotide sequence ID" value="NZ_BAAABZ010000025.1"/>
</dbReference>
<keyword evidence="3" id="KW-1185">Reference proteome</keyword>